<evidence type="ECO:0000256" key="2">
    <source>
        <dbReference type="ARBA" id="ARBA00022723"/>
    </source>
</evidence>
<evidence type="ECO:0000313" key="7">
    <source>
        <dbReference type="Proteomes" id="UP000274922"/>
    </source>
</evidence>
<protein>
    <recommendedName>
        <fullName evidence="5">Transglutaminase-like domain-containing protein</fullName>
    </recommendedName>
</protein>
<evidence type="ECO:0000313" key="6">
    <source>
        <dbReference type="EMBL" id="RKP02075.1"/>
    </source>
</evidence>
<feature type="domain" description="Transglutaminase-like" evidence="5">
    <location>
        <begin position="22"/>
        <end position="77"/>
    </location>
</feature>
<dbReference type="InterPro" id="IPR002931">
    <property type="entry name" value="Transglutaminase-like"/>
</dbReference>
<dbReference type="GO" id="GO:0005634">
    <property type="term" value="C:nucleus"/>
    <property type="evidence" value="ECO:0007669"/>
    <property type="project" value="TreeGrafter"/>
</dbReference>
<dbReference type="PANTHER" id="PTHR12143:SF19">
    <property type="entry name" value="PEPTIDE-N(4)-(N-ACETYL-BETA-GLUCOSAMINYL)ASPARAGINE AMIDASE"/>
    <property type="match status" value="1"/>
</dbReference>
<dbReference type="EMBL" id="ML014152">
    <property type="protein sequence ID" value="RKP02075.1"/>
    <property type="molecule type" value="Genomic_DNA"/>
</dbReference>
<dbReference type="Gene3D" id="3.10.620.30">
    <property type="match status" value="1"/>
</dbReference>
<dbReference type="Proteomes" id="UP000274922">
    <property type="component" value="Unassembled WGS sequence"/>
</dbReference>
<keyword evidence="2" id="KW-0479">Metal-binding</keyword>
<evidence type="ECO:0000256" key="4">
    <source>
        <dbReference type="SAM" id="MobiDB-lite"/>
    </source>
</evidence>
<proteinExistence type="inferred from homology"/>
<feature type="region of interest" description="Disordered" evidence="4">
    <location>
        <begin position="173"/>
        <end position="200"/>
    </location>
</feature>
<sequence>MPPTSQRVHHLPTGCAIPTLQLLATRRGRCGEWNNCFGLICATLGYPVRYILDLSDHVWLEIGRPSEARWMHVDACEATCDTPLLYYAGWKKPSMSYCWAIDRHAVVDVSARYIDLQDRDVVQRRAAALPVNERIPFLYAVNAPLQRTMGATQRRAMLHRLVEEQRALAIAASHPLDQRPPLPGRQTGSRSWRLERGELG</sequence>
<organism evidence="6 7">
    <name type="scientific">Caulochytrium protostelioides</name>
    <dbReference type="NCBI Taxonomy" id="1555241"/>
    <lineage>
        <taxon>Eukaryota</taxon>
        <taxon>Fungi</taxon>
        <taxon>Fungi incertae sedis</taxon>
        <taxon>Chytridiomycota</taxon>
        <taxon>Chytridiomycota incertae sedis</taxon>
        <taxon>Chytridiomycetes</taxon>
        <taxon>Caulochytriales</taxon>
        <taxon>Caulochytriaceae</taxon>
        <taxon>Caulochytrium</taxon>
    </lineage>
</organism>
<dbReference type="GO" id="GO:0000224">
    <property type="term" value="F:peptide-N4-(N-acetyl-beta-glucosaminyl)asparagine amidase activity"/>
    <property type="evidence" value="ECO:0007669"/>
    <property type="project" value="TreeGrafter"/>
</dbReference>
<comment type="similarity">
    <text evidence="1">Belongs to the transglutaminase-like superfamily. PNGase family.</text>
</comment>
<name>A0A4P9X9U2_9FUNG</name>
<reference evidence="7" key="1">
    <citation type="journal article" date="2018" name="Nat. Microbiol.">
        <title>Leveraging single-cell genomics to expand the fungal tree of life.</title>
        <authorList>
            <person name="Ahrendt S.R."/>
            <person name="Quandt C.A."/>
            <person name="Ciobanu D."/>
            <person name="Clum A."/>
            <person name="Salamov A."/>
            <person name="Andreopoulos B."/>
            <person name="Cheng J.F."/>
            <person name="Woyke T."/>
            <person name="Pelin A."/>
            <person name="Henrissat B."/>
            <person name="Reynolds N.K."/>
            <person name="Benny G.L."/>
            <person name="Smith M.E."/>
            <person name="James T.Y."/>
            <person name="Grigoriev I.V."/>
        </authorList>
    </citation>
    <scope>NUCLEOTIDE SEQUENCE [LARGE SCALE GENOMIC DNA]</scope>
    <source>
        <strain evidence="7">ATCC 52028</strain>
    </source>
</reference>
<dbReference type="InterPro" id="IPR050883">
    <property type="entry name" value="PNGase"/>
</dbReference>
<accession>A0A4P9X9U2</accession>
<dbReference type="Pfam" id="PF01841">
    <property type="entry name" value="Transglut_core"/>
    <property type="match status" value="1"/>
</dbReference>
<dbReference type="SUPFAM" id="SSF54001">
    <property type="entry name" value="Cysteine proteinases"/>
    <property type="match status" value="1"/>
</dbReference>
<dbReference type="GO" id="GO:0006516">
    <property type="term" value="P:glycoprotein catabolic process"/>
    <property type="evidence" value="ECO:0007669"/>
    <property type="project" value="TreeGrafter"/>
</dbReference>
<dbReference type="PANTHER" id="PTHR12143">
    <property type="entry name" value="PEPTIDE N-GLYCANASE PNGASE -RELATED"/>
    <property type="match status" value="1"/>
</dbReference>
<evidence type="ECO:0000259" key="5">
    <source>
        <dbReference type="SMART" id="SM00460"/>
    </source>
</evidence>
<dbReference type="AlphaFoldDB" id="A0A4P9X9U2"/>
<evidence type="ECO:0000256" key="3">
    <source>
        <dbReference type="ARBA" id="ARBA00022833"/>
    </source>
</evidence>
<keyword evidence="3" id="KW-0862">Zinc</keyword>
<evidence type="ECO:0000256" key="1">
    <source>
        <dbReference type="ARBA" id="ARBA00009390"/>
    </source>
</evidence>
<dbReference type="GO" id="GO:0046872">
    <property type="term" value="F:metal ion binding"/>
    <property type="evidence" value="ECO:0007669"/>
    <property type="project" value="UniProtKB-KW"/>
</dbReference>
<dbReference type="GO" id="GO:0005829">
    <property type="term" value="C:cytosol"/>
    <property type="evidence" value="ECO:0007669"/>
    <property type="project" value="TreeGrafter"/>
</dbReference>
<gene>
    <name evidence="6" type="ORF">CXG81DRAFT_25230</name>
</gene>
<keyword evidence="7" id="KW-1185">Reference proteome</keyword>
<dbReference type="OrthoDB" id="409136at2759"/>
<dbReference type="STRING" id="1555241.A0A4P9X9U2"/>
<dbReference type="SMART" id="SM00460">
    <property type="entry name" value="TGc"/>
    <property type="match status" value="1"/>
</dbReference>
<dbReference type="InterPro" id="IPR038765">
    <property type="entry name" value="Papain-like_cys_pep_sf"/>
</dbReference>